<evidence type="ECO:0000313" key="3">
    <source>
        <dbReference type="Proteomes" id="UP000262477"/>
    </source>
</evidence>
<feature type="transmembrane region" description="Helical" evidence="1">
    <location>
        <begin position="83"/>
        <end position="106"/>
    </location>
</feature>
<comment type="caution">
    <text evidence="2">The sequence shown here is derived from an EMBL/GenBank/DDBJ whole genome shotgun (WGS) entry which is preliminary data.</text>
</comment>
<feature type="transmembrane region" description="Helical" evidence="1">
    <location>
        <begin position="45"/>
        <end position="62"/>
    </location>
</feature>
<keyword evidence="3" id="KW-1185">Reference proteome</keyword>
<accession>A0A371PY37</accession>
<dbReference type="EMBL" id="QUAC01000217">
    <property type="protein sequence ID" value="REK87388.1"/>
    <property type="molecule type" value="Genomic_DNA"/>
</dbReference>
<name>A0A371PY37_STRIH</name>
<proteinExistence type="predicted"/>
<gene>
    <name evidence="2" type="ORF">DY245_27185</name>
</gene>
<dbReference type="OrthoDB" id="4207230at2"/>
<organism evidence="2 3">
    <name type="scientific">Streptomyces inhibens</name>
    <dbReference type="NCBI Taxonomy" id="2293571"/>
    <lineage>
        <taxon>Bacteria</taxon>
        <taxon>Bacillati</taxon>
        <taxon>Actinomycetota</taxon>
        <taxon>Actinomycetes</taxon>
        <taxon>Kitasatosporales</taxon>
        <taxon>Streptomycetaceae</taxon>
        <taxon>Streptomyces</taxon>
    </lineage>
</organism>
<dbReference type="AlphaFoldDB" id="A0A371PY37"/>
<evidence type="ECO:0008006" key="4">
    <source>
        <dbReference type="Google" id="ProtNLM"/>
    </source>
</evidence>
<keyword evidence="1" id="KW-0472">Membrane</keyword>
<feature type="transmembrane region" description="Helical" evidence="1">
    <location>
        <begin position="126"/>
        <end position="147"/>
    </location>
</feature>
<evidence type="ECO:0000256" key="1">
    <source>
        <dbReference type="SAM" id="Phobius"/>
    </source>
</evidence>
<keyword evidence="1" id="KW-1133">Transmembrane helix</keyword>
<reference evidence="2 3" key="1">
    <citation type="submission" date="2018-08" db="EMBL/GenBank/DDBJ databases">
        <title>Streptomyces NEAU-D10 sp. nov., a novel Actinomycete isolated from soil.</title>
        <authorList>
            <person name="Jin L."/>
        </authorList>
    </citation>
    <scope>NUCLEOTIDE SEQUENCE [LARGE SCALE GENOMIC DNA]</scope>
    <source>
        <strain evidence="2 3">NEAU-D10</strain>
    </source>
</reference>
<keyword evidence="1" id="KW-0812">Transmembrane</keyword>
<evidence type="ECO:0000313" key="2">
    <source>
        <dbReference type="EMBL" id="REK87388.1"/>
    </source>
</evidence>
<protein>
    <recommendedName>
        <fullName evidence="4">DUF3995 domain-containing protein</fullName>
    </recommendedName>
</protein>
<dbReference type="Proteomes" id="UP000262477">
    <property type="component" value="Unassembled WGS sequence"/>
</dbReference>
<sequence length="172" mass="18342">MKVTWAVGGTFAGVSSAEMLAASRRNGASGVWLTLESWGLDGTTLLAALGVFLLFGLIRPWGQVFPRWTLVLAGRRVPRWLPLTPALIGAATLAPYGLIGTGYTALATAGVVPVRRGDFRSSSDVLLVSWIGFGAFALYGGALILAARSYWLRTRPLCRAELPADRPESRPA</sequence>